<evidence type="ECO:0000313" key="3">
    <source>
        <dbReference type="Proteomes" id="UP001457282"/>
    </source>
</evidence>
<dbReference type="InterPro" id="IPR024593">
    <property type="entry name" value="DUF3444"/>
</dbReference>
<organism evidence="2 3">
    <name type="scientific">Rubus argutus</name>
    <name type="common">Southern blackberry</name>
    <dbReference type="NCBI Taxonomy" id="59490"/>
    <lineage>
        <taxon>Eukaryota</taxon>
        <taxon>Viridiplantae</taxon>
        <taxon>Streptophyta</taxon>
        <taxon>Embryophyta</taxon>
        <taxon>Tracheophyta</taxon>
        <taxon>Spermatophyta</taxon>
        <taxon>Magnoliopsida</taxon>
        <taxon>eudicotyledons</taxon>
        <taxon>Gunneridae</taxon>
        <taxon>Pentapetalae</taxon>
        <taxon>rosids</taxon>
        <taxon>fabids</taxon>
        <taxon>Rosales</taxon>
        <taxon>Rosaceae</taxon>
        <taxon>Rosoideae</taxon>
        <taxon>Rosoideae incertae sedis</taxon>
        <taxon>Rubus</taxon>
    </lineage>
</organism>
<dbReference type="EMBL" id="JBEDUW010000005">
    <property type="protein sequence ID" value="KAK9925983.1"/>
    <property type="molecule type" value="Genomic_DNA"/>
</dbReference>
<name>A0AAW1WP79_RUBAR</name>
<proteinExistence type="predicted"/>
<reference evidence="2 3" key="1">
    <citation type="journal article" date="2023" name="G3 (Bethesda)">
        <title>A chromosome-length genome assembly and annotation of blackberry (Rubus argutus, cv. 'Hillquist').</title>
        <authorList>
            <person name="Bruna T."/>
            <person name="Aryal R."/>
            <person name="Dudchenko O."/>
            <person name="Sargent D.J."/>
            <person name="Mead D."/>
            <person name="Buti M."/>
            <person name="Cavallini A."/>
            <person name="Hytonen T."/>
            <person name="Andres J."/>
            <person name="Pham M."/>
            <person name="Weisz D."/>
            <person name="Mascagni F."/>
            <person name="Usai G."/>
            <person name="Natali L."/>
            <person name="Bassil N."/>
            <person name="Fernandez G.E."/>
            <person name="Lomsadze A."/>
            <person name="Armour M."/>
            <person name="Olukolu B."/>
            <person name="Poorten T."/>
            <person name="Britton C."/>
            <person name="Davik J."/>
            <person name="Ashrafi H."/>
            <person name="Aiden E.L."/>
            <person name="Borodovsky M."/>
            <person name="Worthington M."/>
        </authorList>
    </citation>
    <scope>NUCLEOTIDE SEQUENCE [LARGE SCALE GENOMIC DNA]</scope>
    <source>
        <strain evidence="2">PI 553951</strain>
    </source>
</reference>
<feature type="domain" description="DUF3444" evidence="1">
    <location>
        <begin position="2"/>
        <end position="47"/>
    </location>
</feature>
<evidence type="ECO:0000313" key="2">
    <source>
        <dbReference type="EMBL" id="KAK9925983.1"/>
    </source>
</evidence>
<dbReference type="Pfam" id="PF11926">
    <property type="entry name" value="DUF3444"/>
    <property type="match status" value="2"/>
</dbReference>
<keyword evidence="3" id="KW-1185">Reference proteome</keyword>
<protein>
    <recommendedName>
        <fullName evidence="1">DUF3444 domain-containing protein</fullName>
    </recommendedName>
</protein>
<dbReference type="PANTHER" id="PTHR45089">
    <property type="entry name" value="DNAJ HEAT SHOCK AMINO-TERMINAL DOMAIN PROTEIN-RELATED"/>
    <property type="match status" value="1"/>
</dbReference>
<comment type="caution">
    <text evidence="2">The sequence shown here is derived from an EMBL/GenBank/DDBJ whole genome shotgun (WGS) entry which is preliminary data.</text>
</comment>
<gene>
    <name evidence="2" type="ORF">M0R45_023239</name>
</gene>
<feature type="domain" description="DUF3444" evidence="1">
    <location>
        <begin position="57"/>
        <end position="108"/>
    </location>
</feature>
<sequence>MSINVLDLDFHNFDLDRAESSFREDQIWATYDGDGMRRYYARIQKLKPVGTLGLAHGMILVFPGNMEVWALYRNWSPDWNQLTSDEVINKYDMVEMLDDFTEELRLVVSEELSVPKAHGPKGSEEDS</sequence>
<evidence type="ECO:0000259" key="1">
    <source>
        <dbReference type="Pfam" id="PF11926"/>
    </source>
</evidence>
<dbReference type="Proteomes" id="UP001457282">
    <property type="component" value="Unassembled WGS sequence"/>
</dbReference>
<dbReference type="AlphaFoldDB" id="A0AAW1WP79"/>
<accession>A0AAW1WP79</accession>